<dbReference type="AlphaFoldDB" id="A0A9D2D7E2"/>
<dbReference type="PANTHER" id="PTHR43132:SF6">
    <property type="entry name" value="HTH-TYPE TRANSCRIPTIONAL REPRESSOR CZRA"/>
    <property type="match status" value="1"/>
</dbReference>
<evidence type="ECO:0000259" key="4">
    <source>
        <dbReference type="PROSITE" id="PS50987"/>
    </source>
</evidence>
<dbReference type="PANTHER" id="PTHR43132">
    <property type="entry name" value="ARSENICAL RESISTANCE OPERON REPRESSOR ARSR-RELATED"/>
    <property type="match status" value="1"/>
</dbReference>
<feature type="domain" description="HTH arsR-type" evidence="4">
    <location>
        <begin position="11"/>
        <end position="112"/>
    </location>
</feature>
<dbReference type="InterPro" id="IPR051011">
    <property type="entry name" value="Metal_resp_trans_reg"/>
</dbReference>
<dbReference type="NCBIfam" id="NF033788">
    <property type="entry name" value="HTH_metalloreg"/>
    <property type="match status" value="1"/>
</dbReference>
<keyword evidence="3" id="KW-0804">Transcription</keyword>
<accession>A0A9D2D7E2</accession>
<dbReference type="GO" id="GO:0003700">
    <property type="term" value="F:DNA-binding transcription factor activity"/>
    <property type="evidence" value="ECO:0007669"/>
    <property type="project" value="InterPro"/>
</dbReference>
<dbReference type="SMART" id="SM00418">
    <property type="entry name" value="HTH_ARSR"/>
    <property type="match status" value="1"/>
</dbReference>
<keyword evidence="2" id="KW-0238">DNA-binding</keyword>
<dbReference type="InterPro" id="IPR036390">
    <property type="entry name" value="WH_DNA-bd_sf"/>
</dbReference>
<dbReference type="Pfam" id="PF01022">
    <property type="entry name" value="HTH_5"/>
    <property type="match status" value="1"/>
</dbReference>
<dbReference type="InterPro" id="IPR036388">
    <property type="entry name" value="WH-like_DNA-bd_sf"/>
</dbReference>
<name>A0A9D2D7E2_9FIRM</name>
<keyword evidence="1" id="KW-0805">Transcription regulation</keyword>
<gene>
    <name evidence="5" type="ORF">H9726_04820</name>
</gene>
<reference evidence="5" key="2">
    <citation type="submission" date="2021-04" db="EMBL/GenBank/DDBJ databases">
        <authorList>
            <person name="Gilroy R."/>
        </authorList>
    </citation>
    <scope>NUCLEOTIDE SEQUENCE</scope>
    <source>
        <strain evidence="5">CHK192-19661</strain>
    </source>
</reference>
<dbReference type="InterPro" id="IPR001845">
    <property type="entry name" value="HTH_ArsR_DNA-bd_dom"/>
</dbReference>
<dbReference type="InterPro" id="IPR011991">
    <property type="entry name" value="ArsR-like_HTH"/>
</dbReference>
<reference evidence="5" key="1">
    <citation type="journal article" date="2021" name="PeerJ">
        <title>Extensive microbial diversity within the chicken gut microbiome revealed by metagenomics and culture.</title>
        <authorList>
            <person name="Gilroy R."/>
            <person name="Ravi A."/>
            <person name="Getino M."/>
            <person name="Pursley I."/>
            <person name="Horton D.L."/>
            <person name="Alikhan N.F."/>
            <person name="Baker D."/>
            <person name="Gharbi K."/>
            <person name="Hall N."/>
            <person name="Watson M."/>
            <person name="Adriaenssens E.M."/>
            <person name="Foster-Nyarko E."/>
            <person name="Jarju S."/>
            <person name="Secka A."/>
            <person name="Antonio M."/>
            <person name="Oren A."/>
            <person name="Chaudhuri R.R."/>
            <person name="La Ragione R."/>
            <person name="Hildebrand F."/>
            <person name="Pallen M.J."/>
        </authorList>
    </citation>
    <scope>NUCLEOTIDE SEQUENCE</scope>
    <source>
        <strain evidence="5">CHK192-19661</strain>
    </source>
</reference>
<evidence type="ECO:0000313" key="6">
    <source>
        <dbReference type="Proteomes" id="UP000824025"/>
    </source>
</evidence>
<dbReference type="GO" id="GO:0003677">
    <property type="term" value="F:DNA binding"/>
    <property type="evidence" value="ECO:0007669"/>
    <property type="project" value="UniProtKB-KW"/>
</dbReference>
<evidence type="ECO:0000256" key="1">
    <source>
        <dbReference type="ARBA" id="ARBA00023015"/>
    </source>
</evidence>
<dbReference type="PRINTS" id="PR00778">
    <property type="entry name" value="HTHARSR"/>
</dbReference>
<dbReference type="SUPFAM" id="SSF46785">
    <property type="entry name" value="Winged helix' DNA-binding domain"/>
    <property type="match status" value="1"/>
</dbReference>
<proteinExistence type="predicted"/>
<evidence type="ECO:0000256" key="3">
    <source>
        <dbReference type="ARBA" id="ARBA00023163"/>
    </source>
</evidence>
<organism evidence="5 6">
    <name type="scientific">Candidatus Borkfalkia avicola</name>
    <dbReference type="NCBI Taxonomy" id="2838503"/>
    <lineage>
        <taxon>Bacteria</taxon>
        <taxon>Bacillati</taxon>
        <taxon>Bacillota</taxon>
        <taxon>Clostridia</taxon>
        <taxon>Christensenellales</taxon>
        <taxon>Christensenellaceae</taxon>
        <taxon>Candidatus Borkfalkia</taxon>
    </lineage>
</organism>
<dbReference type="EMBL" id="DXCF01000026">
    <property type="protein sequence ID" value="HIZ09795.1"/>
    <property type="molecule type" value="Genomic_DNA"/>
</dbReference>
<sequence>MEDCMAGKRRLAEGFSACRGAVAALGDETRAQIVLSLLEGAEGGMRACELAESVHLSRPAVSHQLRVLEEAGMVGMRCEGTKLYYYMRANVQLWGELSALFSEIYDTVRRAEEEGYPSPCRAGGKEEG</sequence>
<protein>
    <submittedName>
        <fullName evidence="5">Winged helix-turn-helix domain-containing protein</fullName>
    </submittedName>
</protein>
<comment type="caution">
    <text evidence="5">The sequence shown here is derived from an EMBL/GenBank/DDBJ whole genome shotgun (WGS) entry which is preliminary data.</text>
</comment>
<dbReference type="Gene3D" id="1.10.10.10">
    <property type="entry name" value="Winged helix-like DNA-binding domain superfamily/Winged helix DNA-binding domain"/>
    <property type="match status" value="1"/>
</dbReference>
<dbReference type="PROSITE" id="PS50987">
    <property type="entry name" value="HTH_ARSR_2"/>
    <property type="match status" value="1"/>
</dbReference>
<dbReference type="CDD" id="cd00090">
    <property type="entry name" value="HTH_ARSR"/>
    <property type="match status" value="1"/>
</dbReference>
<dbReference type="Proteomes" id="UP000824025">
    <property type="component" value="Unassembled WGS sequence"/>
</dbReference>
<evidence type="ECO:0000313" key="5">
    <source>
        <dbReference type="EMBL" id="HIZ09795.1"/>
    </source>
</evidence>
<evidence type="ECO:0000256" key="2">
    <source>
        <dbReference type="ARBA" id="ARBA00023125"/>
    </source>
</evidence>